<accession>B6H5A5</accession>
<keyword evidence="4" id="KW-1185">Reference proteome</keyword>
<evidence type="ECO:0000256" key="1">
    <source>
        <dbReference type="SAM" id="MobiDB-lite"/>
    </source>
</evidence>
<proteinExistence type="predicted"/>
<feature type="compositionally biased region" description="Low complexity" evidence="1">
    <location>
        <begin position="200"/>
        <end position="217"/>
    </location>
</feature>
<evidence type="ECO:0000256" key="2">
    <source>
        <dbReference type="SAM" id="Phobius"/>
    </source>
</evidence>
<name>B6H5A5_PENRW</name>
<keyword evidence="2" id="KW-1133">Transmembrane helix</keyword>
<dbReference type="VEuPathDB" id="FungiDB:PCH_Pc13g12310"/>
<protein>
    <submittedName>
        <fullName evidence="3">Uncharacterized protein</fullName>
    </submittedName>
</protein>
<feature type="region of interest" description="Disordered" evidence="1">
    <location>
        <begin position="196"/>
        <end position="238"/>
    </location>
</feature>
<sequence length="265" mass="29277">MEGLIKHDGSRKLGPQRYRSPLSIEYLFLISILTTYYIHLGCTDDIMRILAISSTSTTGLSVDEELRLGQKLLIMKNKNRIEGLWPDDEYLTPMGNGAAEVTEEVVNCSVSRPEPFVAFVVRGQVANFFFSFVITIPIPRVILNYTVRMYGCFVHRALRYHSECFTLLSQIPSAFSAAPCLISALVDLPIRTHGGTRHLPSSPAGTSPGTGMTSTPSRISPFHSIGPSSTDGLPSGPRFNHEDTKLDCSYGRRKSLEHIALCRLA</sequence>
<gene>
    <name evidence="3" type="ORF">Pc13g12310</name>
    <name evidence="3" type="ORF">PCH_Pc13g12310</name>
</gene>
<keyword evidence="2" id="KW-0812">Transmembrane</keyword>
<evidence type="ECO:0000313" key="3">
    <source>
        <dbReference type="EMBL" id="CAP92300.1"/>
    </source>
</evidence>
<feature type="transmembrane region" description="Helical" evidence="2">
    <location>
        <begin position="21"/>
        <end position="39"/>
    </location>
</feature>
<keyword evidence="2" id="KW-0472">Membrane</keyword>
<reference evidence="3 4" key="1">
    <citation type="journal article" date="2008" name="Nat. Biotechnol.">
        <title>Genome sequencing and analysis of the filamentous fungus Penicillium chrysogenum.</title>
        <authorList>
            <person name="van den Berg M.A."/>
            <person name="Albang R."/>
            <person name="Albermann K."/>
            <person name="Badger J.H."/>
            <person name="Daran J.-M."/>
            <person name="Driessen A.J.M."/>
            <person name="Garcia-Estrada C."/>
            <person name="Fedorova N.D."/>
            <person name="Harris D.M."/>
            <person name="Heijne W.H.M."/>
            <person name="Joardar V.S."/>
            <person name="Kiel J.A.K.W."/>
            <person name="Kovalchuk A."/>
            <person name="Martin J.F."/>
            <person name="Nierman W.C."/>
            <person name="Nijland J.G."/>
            <person name="Pronk J.T."/>
            <person name="Roubos J.A."/>
            <person name="van der Klei I.J."/>
            <person name="van Peij N.N.M.E."/>
            <person name="Veenhuis M."/>
            <person name="von Doehren H."/>
            <person name="Wagner C."/>
            <person name="Wortman J.R."/>
            <person name="Bovenberg R.A.L."/>
        </authorList>
    </citation>
    <scope>NUCLEOTIDE SEQUENCE [LARGE SCALE GENOMIC DNA]</scope>
    <source>
        <strain evidence="4">ATCC 28089 / DSM 1075 / NRRL 1951 / Wisconsin 54-1255</strain>
    </source>
</reference>
<dbReference type="Proteomes" id="UP000000724">
    <property type="component" value="Contig Pc00c13"/>
</dbReference>
<organism evidence="3 4">
    <name type="scientific">Penicillium rubens (strain ATCC 28089 / DSM 1075 / NRRL 1951 / Wisconsin 54-1255)</name>
    <name type="common">Penicillium chrysogenum</name>
    <dbReference type="NCBI Taxonomy" id="500485"/>
    <lineage>
        <taxon>Eukaryota</taxon>
        <taxon>Fungi</taxon>
        <taxon>Dikarya</taxon>
        <taxon>Ascomycota</taxon>
        <taxon>Pezizomycotina</taxon>
        <taxon>Eurotiomycetes</taxon>
        <taxon>Eurotiomycetidae</taxon>
        <taxon>Eurotiales</taxon>
        <taxon>Aspergillaceae</taxon>
        <taxon>Penicillium</taxon>
        <taxon>Penicillium chrysogenum species complex</taxon>
    </lineage>
</organism>
<dbReference type="HOGENOM" id="CLU_1050113_0_0_1"/>
<evidence type="ECO:0000313" key="4">
    <source>
        <dbReference type="Proteomes" id="UP000000724"/>
    </source>
</evidence>
<dbReference type="EMBL" id="AM920428">
    <property type="protein sequence ID" value="CAP92300.1"/>
    <property type="molecule type" value="Genomic_DNA"/>
</dbReference>
<dbReference type="AlphaFoldDB" id="B6H5A5"/>